<feature type="region of interest" description="Disordered" evidence="4">
    <location>
        <begin position="330"/>
        <end position="369"/>
    </location>
</feature>
<reference evidence="6" key="1">
    <citation type="journal article" date="2014" name="Int. J. Syst. Evol. Microbiol.">
        <title>Complete genome sequence of Corynebacterium casei LMG S-19264T (=DSM 44701T), isolated from a smear-ripened cheese.</title>
        <authorList>
            <consortium name="US DOE Joint Genome Institute (JGI-PGF)"/>
            <person name="Walter F."/>
            <person name="Albersmeier A."/>
            <person name="Kalinowski J."/>
            <person name="Ruckert C."/>
        </authorList>
    </citation>
    <scope>NUCLEOTIDE SEQUENCE</scope>
    <source>
        <strain evidence="6">CGMCC 4.7110</strain>
    </source>
</reference>
<dbReference type="InterPro" id="IPR053848">
    <property type="entry name" value="IMS_HHH_1"/>
</dbReference>
<dbReference type="InterPro" id="IPR017961">
    <property type="entry name" value="DNA_pol_Y-fam_little_finger"/>
</dbReference>
<feature type="region of interest" description="Disordered" evidence="4">
    <location>
        <begin position="168"/>
        <end position="198"/>
    </location>
</feature>
<dbReference type="Pfam" id="PF21999">
    <property type="entry name" value="IMS_HHH_1"/>
    <property type="match status" value="1"/>
</dbReference>
<dbReference type="SUPFAM" id="SSF100879">
    <property type="entry name" value="Lesion bypass DNA polymerase (Y-family), little finger domain"/>
    <property type="match status" value="1"/>
</dbReference>
<comment type="caution">
    <text evidence="6">The sequence shown here is derived from an EMBL/GenBank/DDBJ whole genome shotgun (WGS) entry which is preliminary data.</text>
</comment>
<gene>
    <name evidence="6" type="ORF">GCM10011578_088670</name>
</gene>
<dbReference type="GO" id="GO:0006281">
    <property type="term" value="P:DNA repair"/>
    <property type="evidence" value="ECO:0007669"/>
    <property type="project" value="InterPro"/>
</dbReference>
<feature type="compositionally biased region" description="Polar residues" evidence="4">
    <location>
        <begin position="172"/>
        <end position="188"/>
    </location>
</feature>
<dbReference type="Gene3D" id="3.30.70.270">
    <property type="match status" value="1"/>
</dbReference>
<dbReference type="Proteomes" id="UP000653411">
    <property type="component" value="Unassembled WGS sequence"/>
</dbReference>
<proteinExistence type="inferred from homology"/>
<organism evidence="6 7">
    <name type="scientific">Streptomyces fuscichromogenes</name>
    <dbReference type="NCBI Taxonomy" id="1324013"/>
    <lineage>
        <taxon>Bacteria</taxon>
        <taxon>Bacillati</taxon>
        <taxon>Actinomycetota</taxon>
        <taxon>Actinomycetes</taxon>
        <taxon>Kitasatosporales</taxon>
        <taxon>Streptomycetaceae</taxon>
        <taxon>Streptomyces</taxon>
    </lineage>
</organism>
<dbReference type="Gene3D" id="1.10.150.20">
    <property type="entry name" value="5' to 3' exonuclease, C-terminal subdomain"/>
    <property type="match status" value="1"/>
</dbReference>
<dbReference type="AlphaFoldDB" id="A0A917XNQ4"/>
<comment type="similarity">
    <text evidence="1">Belongs to the DNA polymerase type-Y family.</text>
</comment>
<dbReference type="InterPro" id="IPR043502">
    <property type="entry name" value="DNA/RNA_pol_sf"/>
</dbReference>
<dbReference type="Gene3D" id="3.30.1490.100">
    <property type="entry name" value="DNA polymerase, Y-family, little finger domain"/>
    <property type="match status" value="1"/>
</dbReference>
<keyword evidence="2" id="KW-0227">DNA damage</keyword>
<sequence length="369" mass="40218">MTMGRHILHLRVDLPAEPDASLPERLRRLLETITPRVQMIEADSAVLDLTGALPYWRRDARGLTEVVQLRVLAHLGLRSSAGCAGNRMLAAMACAITPPGQLTVVEDSPEAISVFLRPRPVRELPGVGARTAATLAAYGLHTVGDVADVPQLTLQRLLGARAGRALHEHAQGSDTQVVDPTPTPASISSEHRFDRDELDPATHRRALLALADDLGARLRTSNQIASGLTCTIHYADRSSTRRNRVLSEATQHTVLLARAAYAIYNSLGLQRARVRSIALRADALRPVDLATRQLTLDAVDDKPLAIEAVADRARARFGHQVLYPAALATNSRTEMPSTGDRPVVEQTRPEDVLWMTRSRREAGPPPRGE</sequence>
<evidence type="ECO:0000256" key="2">
    <source>
        <dbReference type="ARBA" id="ARBA00022763"/>
    </source>
</evidence>
<dbReference type="InterPro" id="IPR036775">
    <property type="entry name" value="DNA_pol_Y-fam_lit_finger_sf"/>
</dbReference>
<dbReference type="Pfam" id="PF00817">
    <property type="entry name" value="IMS"/>
    <property type="match status" value="1"/>
</dbReference>
<dbReference type="InterPro" id="IPR043128">
    <property type="entry name" value="Rev_trsase/Diguanyl_cyclase"/>
</dbReference>
<evidence type="ECO:0000256" key="1">
    <source>
        <dbReference type="ARBA" id="ARBA00010945"/>
    </source>
</evidence>
<dbReference type="GO" id="GO:0003684">
    <property type="term" value="F:damaged DNA binding"/>
    <property type="evidence" value="ECO:0007669"/>
    <property type="project" value="InterPro"/>
</dbReference>
<feature type="compositionally biased region" description="Basic and acidic residues" evidence="4">
    <location>
        <begin position="189"/>
        <end position="198"/>
    </location>
</feature>
<keyword evidence="7" id="KW-1185">Reference proteome</keyword>
<accession>A0A917XNQ4</accession>
<dbReference type="PANTHER" id="PTHR35369">
    <property type="entry name" value="BLR3025 PROTEIN-RELATED"/>
    <property type="match status" value="1"/>
</dbReference>
<dbReference type="PROSITE" id="PS50173">
    <property type="entry name" value="UMUC"/>
    <property type="match status" value="1"/>
</dbReference>
<name>A0A917XNQ4_9ACTN</name>
<comment type="function">
    <text evidence="3">Poorly processive, error-prone DNA polymerase involved in untargeted mutagenesis. Copies undamaged DNA at stalled replication forks, which arise in vivo from mismatched or misaligned primer ends. These misaligned primers can be extended by PolIV. Exhibits no 3'-5' exonuclease (proofreading) activity. May be involved in translesional synthesis, in conjunction with the beta clamp from PolIII.</text>
</comment>
<evidence type="ECO:0000313" key="6">
    <source>
        <dbReference type="EMBL" id="GGN40927.1"/>
    </source>
</evidence>
<reference evidence="6" key="2">
    <citation type="submission" date="2020-09" db="EMBL/GenBank/DDBJ databases">
        <authorList>
            <person name="Sun Q."/>
            <person name="Zhou Y."/>
        </authorList>
    </citation>
    <scope>NUCLEOTIDE SEQUENCE</scope>
    <source>
        <strain evidence="6">CGMCC 4.7110</strain>
    </source>
</reference>
<feature type="domain" description="UmuC" evidence="5">
    <location>
        <begin position="20"/>
        <end position="128"/>
    </location>
</feature>
<evidence type="ECO:0000256" key="4">
    <source>
        <dbReference type="SAM" id="MobiDB-lite"/>
    </source>
</evidence>
<evidence type="ECO:0000259" key="5">
    <source>
        <dbReference type="PROSITE" id="PS50173"/>
    </source>
</evidence>
<dbReference type="RefSeq" id="WP_189268635.1">
    <property type="nucleotide sequence ID" value="NZ_BMML01000033.1"/>
</dbReference>
<dbReference type="InterPro" id="IPR001126">
    <property type="entry name" value="UmuC"/>
</dbReference>
<dbReference type="EMBL" id="BMML01000033">
    <property type="protein sequence ID" value="GGN40927.1"/>
    <property type="molecule type" value="Genomic_DNA"/>
</dbReference>
<dbReference type="SUPFAM" id="SSF56672">
    <property type="entry name" value="DNA/RNA polymerases"/>
    <property type="match status" value="1"/>
</dbReference>
<dbReference type="PANTHER" id="PTHR35369:SF2">
    <property type="entry name" value="BLR3025 PROTEIN"/>
    <property type="match status" value="1"/>
</dbReference>
<dbReference type="GO" id="GO:0003887">
    <property type="term" value="F:DNA-directed DNA polymerase activity"/>
    <property type="evidence" value="ECO:0007669"/>
    <property type="project" value="InterPro"/>
</dbReference>
<dbReference type="Pfam" id="PF11799">
    <property type="entry name" value="IMS_C"/>
    <property type="match status" value="1"/>
</dbReference>
<protein>
    <recommendedName>
        <fullName evidence="5">UmuC domain-containing protein</fullName>
    </recommendedName>
</protein>
<dbReference type="InterPro" id="IPR050356">
    <property type="entry name" value="SulA_CellDiv_inhibitor"/>
</dbReference>
<evidence type="ECO:0000256" key="3">
    <source>
        <dbReference type="ARBA" id="ARBA00025589"/>
    </source>
</evidence>
<feature type="compositionally biased region" description="Basic and acidic residues" evidence="4">
    <location>
        <begin position="358"/>
        <end position="369"/>
    </location>
</feature>
<evidence type="ECO:0000313" key="7">
    <source>
        <dbReference type="Proteomes" id="UP000653411"/>
    </source>
</evidence>